<evidence type="ECO:0000256" key="8">
    <source>
        <dbReference type="ARBA" id="ARBA00023125"/>
    </source>
</evidence>
<dbReference type="AlphaFoldDB" id="A0A668A8S6"/>
<dbReference type="Gene3D" id="2.60.40.630">
    <property type="entry name" value="STAT transcription factor, DNA-binding domain"/>
    <property type="match status" value="1"/>
</dbReference>
<comment type="subcellular location">
    <subcellularLocation>
        <location evidence="2 13">Cytoplasm</location>
    </subcellularLocation>
    <subcellularLocation>
        <location evidence="1 13">Nucleus</location>
    </subcellularLocation>
</comment>
<proteinExistence type="inferred from homology"/>
<dbReference type="Pfam" id="PF02865">
    <property type="entry name" value="STAT_int"/>
    <property type="match status" value="1"/>
</dbReference>
<dbReference type="Proteomes" id="UP000472263">
    <property type="component" value="Chromosome 5"/>
</dbReference>
<evidence type="ECO:0000256" key="3">
    <source>
        <dbReference type="ARBA" id="ARBA00005586"/>
    </source>
</evidence>
<evidence type="ECO:0000256" key="2">
    <source>
        <dbReference type="ARBA" id="ARBA00004496"/>
    </source>
</evidence>
<dbReference type="FunFam" id="2.60.40.630:FF:000004">
    <property type="entry name" value="Signal transducer and activator of transcription"/>
    <property type="match status" value="1"/>
</dbReference>
<reference evidence="16" key="2">
    <citation type="submission" date="2025-08" db="UniProtKB">
        <authorList>
            <consortium name="Ensembl"/>
        </authorList>
    </citation>
    <scope>IDENTIFICATION</scope>
</reference>
<organism evidence="16 17">
    <name type="scientific">Myripristis murdjan</name>
    <name type="common">pinecone soldierfish</name>
    <dbReference type="NCBI Taxonomy" id="586833"/>
    <lineage>
        <taxon>Eukaryota</taxon>
        <taxon>Metazoa</taxon>
        <taxon>Chordata</taxon>
        <taxon>Craniata</taxon>
        <taxon>Vertebrata</taxon>
        <taxon>Euteleostomi</taxon>
        <taxon>Actinopterygii</taxon>
        <taxon>Neopterygii</taxon>
        <taxon>Teleostei</taxon>
        <taxon>Neoteleostei</taxon>
        <taxon>Acanthomorphata</taxon>
        <taxon>Holocentriformes</taxon>
        <taxon>Holocentridae</taxon>
        <taxon>Myripristis</taxon>
    </lineage>
</organism>
<dbReference type="InterPro" id="IPR000980">
    <property type="entry name" value="SH2"/>
</dbReference>
<keyword evidence="9 13" id="KW-0010">Activator</keyword>
<protein>
    <recommendedName>
        <fullName evidence="13">Signal transducer and activator of transcription</fullName>
    </recommendedName>
</protein>
<keyword evidence="5 13" id="KW-0597">Phosphoprotein</keyword>
<evidence type="ECO:0000256" key="14">
    <source>
        <dbReference type="SAM" id="Coils"/>
    </source>
</evidence>
<dbReference type="SUPFAM" id="SSF49417">
    <property type="entry name" value="p53-like transcription factors"/>
    <property type="match status" value="1"/>
</dbReference>
<keyword evidence="6 12" id="KW-0727">SH2 domain</keyword>
<evidence type="ECO:0000313" key="16">
    <source>
        <dbReference type="Ensembl" id="ENSMMDP00005049862.1"/>
    </source>
</evidence>
<keyword evidence="17" id="KW-1185">Reference proteome</keyword>
<dbReference type="InterPro" id="IPR012345">
    <property type="entry name" value="STAT_TF_DNA-bd_N"/>
</dbReference>
<sequence>MAQWERLRQLHSVYQQQLDELYDRDGLPMDVRYYLAAWIEKQEWERAVRDYDLAMVLFQVLLDNLDTQHSRFVQEEQFLLKHNIRRYKQNFQQKYQEQPCTLASTILWFLQKEKEILETAELDMQVKLLQVEPEQMETDSQKDLERRMAGLRNEVQCVEHALTCLEEQQDEFDFKYKTHQMEGATEEAAKKEQDQNMKVLQMLINRLDECRKTMLSNLGKLLDRSEELLSVLVKKELLEWQKRQQKACIGAPDNVCLDQLENWFTCVAVCLFQVREFLSKLQELMGKLTYPNDPVKAQKPVLQSRVDSLLTELLKSAFVVETQPSMPQGKGPLVLRTNVQFSVKTRLLVKFPELNHAMRVTVSMSREAPVIKGYRRFNVLGSNSKALNMAESQTGGMVADFRHLTLKEQKSGGSGKGVNDISLSVTEELHIIYFDTVFEMKGLSVNLQAASLPVVVISNSSQQQSAWSSILWFNMLSQDPKDITFFANCPAAMWPQLGEMLSWQFLSATKRGLEPEQLDMIAYKLFGKQQNYDSCKMTWSRFSKENVPNANFTFWVWFDGILVLVKTYLENLWRDGSIMGFVSKAREKTLLKKKQTGTFLLRFSESVRDGGITFSWVEYSPTGEPDVKSVQPFTKVDLSQIPFHEIIRNFQIFEAENVPENPLLYLYPNTPKDEAFGKYYTDKTGDDSPYIKYIKTKLMFVSKENTLEAKSPMYSDMAEGEGLEPVNGLCGEAAGLSVDLHPLESPMSADPDPMLSGTIETPHEDLLLYFNNTNTFSSTEMFTNDHTFSEFGLQGLAGPFLQPCGSTYQ</sequence>
<evidence type="ECO:0000313" key="17">
    <source>
        <dbReference type="Proteomes" id="UP000472263"/>
    </source>
</evidence>
<evidence type="ECO:0000259" key="15">
    <source>
        <dbReference type="PROSITE" id="PS50001"/>
    </source>
</evidence>
<keyword evidence="7 13" id="KW-0805">Transcription regulation</keyword>
<name>A0A668A8S6_9TELE</name>
<dbReference type="SMART" id="SM00964">
    <property type="entry name" value="STAT_int"/>
    <property type="match status" value="1"/>
</dbReference>
<dbReference type="GeneTree" id="ENSGT01050000244905"/>
<evidence type="ECO:0000256" key="5">
    <source>
        <dbReference type="ARBA" id="ARBA00022553"/>
    </source>
</evidence>
<dbReference type="Gene3D" id="1.10.532.10">
    <property type="entry name" value="STAT transcription factor, N-terminal domain"/>
    <property type="match status" value="1"/>
</dbReference>
<evidence type="ECO:0000256" key="11">
    <source>
        <dbReference type="ARBA" id="ARBA00023242"/>
    </source>
</evidence>
<evidence type="ECO:0000256" key="12">
    <source>
        <dbReference type="PROSITE-ProRule" id="PRU00191"/>
    </source>
</evidence>
<dbReference type="InterPro" id="IPR015988">
    <property type="entry name" value="STAT_TF_CC"/>
</dbReference>
<dbReference type="PANTHER" id="PTHR11801">
    <property type="entry name" value="SIGNAL TRANSDUCER AND ACTIVATOR OF TRANSCRIPTION"/>
    <property type="match status" value="1"/>
</dbReference>
<dbReference type="Pfam" id="PF21354">
    <property type="entry name" value="STAT_linker"/>
    <property type="match status" value="1"/>
</dbReference>
<dbReference type="GO" id="GO:0003677">
    <property type="term" value="F:DNA binding"/>
    <property type="evidence" value="ECO:0007669"/>
    <property type="project" value="UniProtKB-KW"/>
</dbReference>
<evidence type="ECO:0000256" key="9">
    <source>
        <dbReference type="ARBA" id="ARBA00023159"/>
    </source>
</evidence>
<evidence type="ECO:0000256" key="1">
    <source>
        <dbReference type="ARBA" id="ARBA00004123"/>
    </source>
</evidence>
<dbReference type="Pfam" id="PF00017">
    <property type="entry name" value="SH2"/>
    <property type="match status" value="1"/>
</dbReference>
<dbReference type="Gene3D" id="3.30.505.10">
    <property type="entry name" value="SH2 domain"/>
    <property type="match status" value="1"/>
</dbReference>
<dbReference type="FunFam" id="1.20.1050.20:FF:000001">
    <property type="entry name" value="Signal transducer and activator of transcription"/>
    <property type="match status" value="1"/>
</dbReference>
<reference evidence="16" key="3">
    <citation type="submission" date="2025-09" db="UniProtKB">
        <authorList>
            <consortium name="Ensembl"/>
        </authorList>
    </citation>
    <scope>IDENTIFICATION</scope>
</reference>
<accession>A0A668A8S6</accession>
<keyword evidence="11 13" id="KW-0539">Nucleus</keyword>
<keyword evidence="14" id="KW-0175">Coiled coil</keyword>
<dbReference type="InterPro" id="IPR013799">
    <property type="entry name" value="STAT_TF_prot_interaction"/>
</dbReference>
<keyword evidence="4 13" id="KW-0963">Cytoplasm</keyword>
<dbReference type="Pfam" id="PF02864">
    <property type="entry name" value="STAT_bind"/>
    <property type="match status" value="1"/>
</dbReference>
<dbReference type="SUPFAM" id="SSF55550">
    <property type="entry name" value="SH2 domain"/>
    <property type="match status" value="1"/>
</dbReference>
<dbReference type="InterPro" id="IPR013801">
    <property type="entry name" value="STAT_TF_DNA-bd"/>
</dbReference>
<gene>
    <name evidence="16" type="primary">stat2</name>
</gene>
<dbReference type="GO" id="GO:0003700">
    <property type="term" value="F:DNA-binding transcription factor activity"/>
    <property type="evidence" value="ECO:0007669"/>
    <property type="project" value="InterPro"/>
</dbReference>
<dbReference type="Gene3D" id="1.20.1050.20">
    <property type="entry name" value="STAT transcription factor, all-alpha domain"/>
    <property type="match status" value="1"/>
</dbReference>
<keyword evidence="10 13" id="KW-0804">Transcription</keyword>
<dbReference type="InterPro" id="IPR001217">
    <property type="entry name" value="STAT"/>
</dbReference>
<dbReference type="OrthoDB" id="19300at2759"/>
<dbReference type="InterPro" id="IPR036535">
    <property type="entry name" value="STAT_N_sf"/>
</dbReference>
<evidence type="ECO:0000256" key="4">
    <source>
        <dbReference type="ARBA" id="ARBA00022490"/>
    </source>
</evidence>
<dbReference type="Gene3D" id="1.10.238.10">
    <property type="entry name" value="EF-hand"/>
    <property type="match status" value="1"/>
</dbReference>
<dbReference type="Ensembl" id="ENSMMDT00005050850.1">
    <property type="protein sequence ID" value="ENSMMDP00005049862.1"/>
    <property type="gene ID" value="ENSMMDG00005022637.1"/>
</dbReference>
<dbReference type="SUPFAM" id="SSF48092">
    <property type="entry name" value="Transcription factor STAT-4 N-domain"/>
    <property type="match status" value="1"/>
</dbReference>
<dbReference type="InterPro" id="IPR008967">
    <property type="entry name" value="p53-like_TF_DNA-bd_sf"/>
</dbReference>
<dbReference type="GO" id="GO:0005634">
    <property type="term" value="C:nucleus"/>
    <property type="evidence" value="ECO:0007669"/>
    <property type="project" value="UniProtKB-SubCell"/>
</dbReference>
<dbReference type="FunFam" id="1.10.238.10:FF:000012">
    <property type="entry name" value="Signal transducer and activator of transcription"/>
    <property type="match status" value="1"/>
</dbReference>
<evidence type="ECO:0000256" key="13">
    <source>
        <dbReference type="RuleBase" id="RU046415"/>
    </source>
</evidence>
<dbReference type="FunFam" id="3.30.505.10:FF:000003">
    <property type="entry name" value="Signal transducer and activator of transcription"/>
    <property type="match status" value="1"/>
</dbReference>
<dbReference type="Pfam" id="PF01017">
    <property type="entry name" value="STAT_alpha"/>
    <property type="match status" value="1"/>
</dbReference>
<dbReference type="GO" id="GO:0019221">
    <property type="term" value="P:cytokine-mediated signaling pathway"/>
    <property type="evidence" value="ECO:0007669"/>
    <property type="project" value="UniProtKB-ARBA"/>
</dbReference>
<feature type="domain" description="SH2" evidence="15">
    <location>
        <begin position="573"/>
        <end position="680"/>
    </location>
</feature>
<evidence type="ECO:0000256" key="6">
    <source>
        <dbReference type="ARBA" id="ARBA00022999"/>
    </source>
</evidence>
<dbReference type="InterPro" id="IPR048988">
    <property type="entry name" value="STAT_linker"/>
</dbReference>
<keyword evidence="8 13" id="KW-0238">DNA-binding</keyword>
<feature type="coiled-coil region" evidence="14">
    <location>
        <begin position="141"/>
        <end position="168"/>
    </location>
</feature>
<dbReference type="InParanoid" id="A0A668A8S6"/>
<dbReference type="InterPro" id="IPR036860">
    <property type="entry name" value="SH2_dom_sf"/>
</dbReference>
<evidence type="ECO:0000256" key="7">
    <source>
        <dbReference type="ARBA" id="ARBA00023015"/>
    </source>
</evidence>
<dbReference type="InterPro" id="IPR013800">
    <property type="entry name" value="STAT_TF_alpha"/>
</dbReference>
<dbReference type="PROSITE" id="PS50001">
    <property type="entry name" value="SH2"/>
    <property type="match status" value="1"/>
</dbReference>
<evidence type="ECO:0000256" key="10">
    <source>
        <dbReference type="ARBA" id="ARBA00023163"/>
    </source>
</evidence>
<reference evidence="16" key="1">
    <citation type="submission" date="2019-06" db="EMBL/GenBank/DDBJ databases">
        <authorList>
            <consortium name="Wellcome Sanger Institute Data Sharing"/>
        </authorList>
    </citation>
    <scope>NUCLEOTIDE SEQUENCE [LARGE SCALE GENOMIC DNA]</scope>
</reference>
<dbReference type="SUPFAM" id="SSF47655">
    <property type="entry name" value="STAT"/>
    <property type="match status" value="1"/>
</dbReference>
<dbReference type="GO" id="GO:0005737">
    <property type="term" value="C:cytoplasm"/>
    <property type="evidence" value="ECO:0007669"/>
    <property type="project" value="UniProtKB-SubCell"/>
</dbReference>
<comment type="similarity">
    <text evidence="3 13">Belongs to the transcription factor STAT family.</text>
</comment>